<keyword evidence="6" id="KW-0967">Endosome</keyword>
<comment type="similarity">
    <text evidence="3">Belongs to the LAMTOR1 family.</text>
</comment>
<dbReference type="RefSeq" id="XP_013785573.1">
    <property type="nucleotide sequence ID" value="XM_013930119.2"/>
</dbReference>
<reference evidence="14" key="1">
    <citation type="submission" date="2025-08" db="UniProtKB">
        <authorList>
            <consortium name="RefSeq"/>
        </authorList>
    </citation>
    <scope>IDENTIFICATION</scope>
    <source>
        <tissue evidence="14">Muscle</tissue>
    </source>
</reference>
<feature type="compositionally biased region" description="Polar residues" evidence="12">
    <location>
        <begin position="24"/>
        <end position="35"/>
    </location>
</feature>
<evidence type="ECO:0000313" key="13">
    <source>
        <dbReference type="Proteomes" id="UP000694941"/>
    </source>
</evidence>
<accession>A0ABM1BNI7</accession>
<keyword evidence="13" id="KW-1185">Reference proteome</keyword>
<dbReference type="InterPro" id="IPR028209">
    <property type="entry name" value="LAMTOR1/MEH1"/>
</dbReference>
<dbReference type="Pfam" id="PF15454">
    <property type="entry name" value="LAMTOR"/>
    <property type="match status" value="1"/>
</dbReference>
<feature type="region of interest" description="Disordered" evidence="12">
    <location>
        <begin position="1"/>
        <end position="37"/>
    </location>
</feature>
<protein>
    <recommendedName>
        <fullName evidence="4">Ragulator complex protein LAMTOR1</fullName>
    </recommendedName>
    <alternativeName>
        <fullName evidence="11">Late endosomal/lysosomal adaptor and MAPK and MTOR activator 1</fullName>
    </alternativeName>
</protein>
<evidence type="ECO:0000256" key="8">
    <source>
        <dbReference type="ARBA" id="ARBA00023139"/>
    </source>
</evidence>
<keyword evidence="10" id="KW-0449">Lipoprotein</keyword>
<name>A0ABM1BNI7_LIMPO</name>
<evidence type="ECO:0000256" key="4">
    <source>
        <dbReference type="ARBA" id="ARBA00016099"/>
    </source>
</evidence>
<evidence type="ECO:0000256" key="10">
    <source>
        <dbReference type="ARBA" id="ARBA00023288"/>
    </source>
</evidence>
<proteinExistence type="inferred from homology"/>
<dbReference type="SMART" id="SM01262">
    <property type="entry name" value="LAMTOR"/>
    <property type="match status" value="1"/>
</dbReference>
<evidence type="ECO:0000256" key="9">
    <source>
        <dbReference type="ARBA" id="ARBA00023228"/>
    </source>
</evidence>
<sequence>MGCCFSNDDDKGSQVGDPHERTTLLGNPVSNSSTRPGCDDYGSGMKYPHNQRADEQSALNRILHETATNVIDVSAMNSHLEQHEYLDRARQYNQRVAATAQKYTYPQKRPSLLLDLPATEKNLSASPIPQKDLKLLKSACENAVNALQEIKVQHQEELVVQFGIP</sequence>
<keyword evidence="8" id="KW-0564">Palmitate</keyword>
<evidence type="ECO:0000256" key="6">
    <source>
        <dbReference type="ARBA" id="ARBA00022753"/>
    </source>
</evidence>
<evidence type="ECO:0000256" key="12">
    <source>
        <dbReference type="SAM" id="MobiDB-lite"/>
    </source>
</evidence>
<evidence type="ECO:0000256" key="3">
    <source>
        <dbReference type="ARBA" id="ARBA00010861"/>
    </source>
</evidence>
<dbReference type="PANTHER" id="PTHR13401:SF2">
    <property type="entry name" value="RAGULATOR COMPLEX PROTEIN LAMTOR1"/>
    <property type="match status" value="1"/>
</dbReference>
<evidence type="ECO:0000256" key="7">
    <source>
        <dbReference type="ARBA" id="ARBA00023136"/>
    </source>
</evidence>
<gene>
    <name evidence="14" type="primary">LOC106469617</name>
</gene>
<evidence type="ECO:0000256" key="1">
    <source>
        <dbReference type="ARBA" id="ARBA00004122"/>
    </source>
</evidence>
<evidence type="ECO:0000256" key="2">
    <source>
        <dbReference type="ARBA" id="ARBA00004577"/>
    </source>
</evidence>
<feature type="compositionally biased region" description="Basic and acidic residues" evidence="12">
    <location>
        <begin position="8"/>
        <end position="22"/>
    </location>
</feature>
<dbReference type="Proteomes" id="UP000694941">
    <property type="component" value="Unplaced"/>
</dbReference>
<comment type="subcellular location">
    <subcellularLocation>
        <location evidence="2">Late endosome membrane</location>
        <topology evidence="2">Lipid-anchor</topology>
        <orientation evidence="2">Cytoplasmic side</orientation>
    </subcellularLocation>
    <subcellularLocation>
        <location evidence="1">Lysosome membrane</location>
        <topology evidence="1">Lipid-anchor</topology>
        <orientation evidence="1">Cytoplasmic side</orientation>
    </subcellularLocation>
</comment>
<keyword evidence="9" id="KW-0458">Lysosome</keyword>
<keyword evidence="7" id="KW-0472">Membrane</keyword>
<organism evidence="13 14">
    <name type="scientific">Limulus polyphemus</name>
    <name type="common">Atlantic horseshoe crab</name>
    <dbReference type="NCBI Taxonomy" id="6850"/>
    <lineage>
        <taxon>Eukaryota</taxon>
        <taxon>Metazoa</taxon>
        <taxon>Ecdysozoa</taxon>
        <taxon>Arthropoda</taxon>
        <taxon>Chelicerata</taxon>
        <taxon>Merostomata</taxon>
        <taxon>Xiphosura</taxon>
        <taxon>Limulidae</taxon>
        <taxon>Limulus</taxon>
    </lineage>
</organism>
<keyword evidence="5" id="KW-0519">Myristate</keyword>
<evidence type="ECO:0000256" key="11">
    <source>
        <dbReference type="ARBA" id="ARBA00032695"/>
    </source>
</evidence>
<evidence type="ECO:0000313" key="14">
    <source>
        <dbReference type="RefSeq" id="XP_013785573.1"/>
    </source>
</evidence>
<dbReference type="PANTHER" id="PTHR13401">
    <property type="entry name" value="RAGULATOR COMPLEX PROTEIN LAMTOR1"/>
    <property type="match status" value="1"/>
</dbReference>
<dbReference type="GeneID" id="106469617"/>
<evidence type="ECO:0000256" key="5">
    <source>
        <dbReference type="ARBA" id="ARBA00022707"/>
    </source>
</evidence>